<dbReference type="SUPFAM" id="SSF103473">
    <property type="entry name" value="MFS general substrate transporter"/>
    <property type="match status" value="1"/>
</dbReference>
<feature type="transmembrane region" description="Helical" evidence="9">
    <location>
        <begin position="415"/>
        <end position="436"/>
    </location>
</feature>
<evidence type="ECO:0000256" key="3">
    <source>
        <dbReference type="ARBA" id="ARBA00022475"/>
    </source>
</evidence>
<dbReference type="Gene3D" id="1.20.1250.20">
    <property type="entry name" value="MFS general substrate transporter like domains"/>
    <property type="match status" value="1"/>
</dbReference>
<feature type="transmembrane region" description="Helical" evidence="9">
    <location>
        <begin position="319"/>
        <end position="336"/>
    </location>
</feature>
<feature type="transmembrane region" description="Helical" evidence="9">
    <location>
        <begin position="348"/>
        <end position="367"/>
    </location>
</feature>
<feature type="transmembrane region" description="Helical" evidence="9">
    <location>
        <begin position="213"/>
        <end position="230"/>
    </location>
</feature>
<name>A0ABV3BUJ7_9ACTN</name>
<dbReference type="EMBL" id="JBEYXV010000016">
    <property type="protein sequence ID" value="MEU6824697.1"/>
    <property type="molecule type" value="Genomic_DNA"/>
</dbReference>
<feature type="transmembrane region" description="Helical" evidence="9">
    <location>
        <begin position="93"/>
        <end position="111"/>
    </location>
</feature>
<comment type="subcellular location">
    <subcellularLocation>
        <location evidence="1">Cell membrane</location>
        <topology evidence="1">Multi-pass membrane protein</topology>
    </subcellularLocation>
</comment>
<evidence type="ECO:0000256" key="6">
    <source>
        <dbReference type="ARBA" id="ARBA00023136"/>
    </source>
</evidence>
<feature type="region of interest" description="Disordered" evidence="8">
    <location>
        <begin position="524"/>
        <end position="547"/>
    </location>
</feature>
<dbReference type="InterPro" id="IPR020846">
    <property type="entry name" value="MFS_dom"/>
</dbReference>
<protein>
    <submittedName>
        <fullName evidence="11">MFS transporter</fullName>
    </submittedName>
</protein>
<evidence type="ECO:0000259" key="10">
    <source>
        <dbReference type="PROSITE" id="PS50850"/>
    </source>
</evidence>
<feature type="transmembrane region" description="Helical" evidence="9">
    <location>
        <begin position="373"/>
        <end position="394"/>
    </location>
</feature>
<dbReference type="PROSITE" id="PS50850">
    <property type="entry name" value="MFS"/>
    <property type="match status" value="1"/>
</dbReference>
<evidence type="ECO:0000256" key="4">
    <source>
        <dbReference type="ARBA" id="ARBA00022692"/>
    </source>
</evidence>
<dbReference type="Pfam" id="PF07690">
    <property type="entry name" value="MFS_1"/>
    <property type="match status" value="1"/>
</dbReference>
<keyword evidence="5 9" id="KW-1133">Transmembrane helix</keyword>
<dbReference type="PANTHER" id="PTHR42718">
    <property type="entry name" value="MAJOR FACILITATOR SUPERFAMILY MULTIDRUG TRANSPORTER MFSC"/>
    <property type="match status" value="1"/>
</dbReference>
<feature type="transmembrane region" description="Helical" evidence="9">
    <location>
        <begin position="25"/>
        <end position="48"/>
    </location>
</feature>
<feature type="transmembrane region" description="Helical" evidence="9">
    <location>
        <begin position="117"/>
        <end position="139"/>
    </location>
</feature>
<dbReference type="PRINTS" id="PR01036">
    <property type="entry name" value="TCRTETB"/>
</dbReference>
<organism evidence="11 12">
    <name type="scientific">Streptomyces atriruber</name>
    <dbReference type="NCBI Taxonomy" id="545121"/>
    <lineage>
        <taxon>Bacteria</taxon>
        <taxon>Bacillati</taxon>
        <taxon>Actinomycetota</taxon>
        <taxon>Actinomycetes</taxon>
        <taxon>Kitasatosporales</taxon>
        <taxon>Streptomycetaceae</taxon>
        <taxon>Streptomyces</taxon>
    </lineage>
</organism>
<gene>
    <name evidence="11" type="ORF">ABZ921_29035</name>
</gene>
<evidence type="ECO:0000256" key="9">
    <source>
        <dbReference type="SAM" id="Phobius"/>
    </source>
</evidence>
<dbReference type="CDD" id="cd17321">
    <property type="entry name" value="MFS_MMR_MDR_like"/>
    <property type="match status" value="1"/>
</dbReference>
<proteinExistence type="predicted"/>
<sequence>MSGTTTAAASQGRRGSGAGAGANRWVVLVVLCVSLLLVAVDATVLHVAVPAVTEDLKPGAIELLWIVDIYPLVCASLLILFGTLGDRVGRRRVLLLGYALFGVASAIAALADNAQVLIAARALLGVGGAMIMPATLSILRQVFPDRRERAVAIGLWSAVAAVGAAVGPLLGGFLLEHFWWGSVFLINIPLMLVSLPIGRWLLPESTGDRNGPWDVVGALMAAGGLFGLVLGVKRLGSGEDPLGLTTLLSLVAGGALLIGFVRRQRRRKHPLVDLSMFARPAFSTSVGCIVLAMLALVGLELIAAQYLQLVLGLSPLETGLRLLPLTIAAMAAGLAGSKMLSGLGPRAMVCAGFCLTAFAVVLLTGMGGHANDALLLTGFVLLGFGLETTLFGAYESMLSEAPQSQAGGAAAIGETSYQLGAGIGIALLGSVMNAAYAPGLSSVHGVSAADSAAAGHSLGEAYEVASRVGGGAGDALRSAARDSFVHGLHVTLLVSAGLLLLGAVAALKLPRGMECGSAAGAPAARAEQGVPGPRDPAGVGAGSSVDV</sequence>
<evidence type="ECO:0000256" key="1">
    <source>
        <dbReference type="ARBA" id="ARBA00004651"/>
    </source>
</evidence>
<dbReference type="PANTHER" id="PTHR42718:SF47">
    <property type="entry name" value="METHYL VIOLOGEN RESISTANCE PROTEIN SMVA"/>
    <property type="match status" value="1"/>
</dbReference>
<keyword evidence="3" id="KW-1003">Cell membrane</keyword>
<comment type="caution">
    <text evidence="11">The sequence shown here is derived from an EMBL/GenBank/DDBJ whole genome shotgun (WGS) entry which is preliminary data.</text>
</comment>
<feature type="transmembrane region" description="Helical" evidence="9">
    <location>
        <begin position="282"/>
        <end position="307"/>
    </location>
</feature>
<accession>A0ABV3BUJ7</accession>
<keyword evidence="12" id="KW-1185">Reference proteome</keyword>
<dbReference type="InterPro" id="IPR011701">
    <property type="entry name" value="MFS"/>
</dbReference>
<reference evidence="11 12" key="1">
    <citation type="submission" date="2024-06" db="EMBL/GenBank/DDBJ databases">
        <title>The Natural Products Discovery Center: Release of the First 8490 Sequenced Strains for Exploring Actinobacteria Biosynthetic Diversity.</title>
        <authorList>
            <person name="Kalkreuter E."/>
            <person name="Kautsar S.A."/>
            <person name="Yang D."/>
            <person name="Bader C.D."/>
            <person name="Teijaro C.N."/>
            <person name="Fluegel L."/>
            <person name="Davis C.M."/>
            <person name="Simpson J.R."/>
            <person name="Lauterbach L."/>
            <person name="Steele A.D."/>
            <person name="Gui C."/>
            <person name="Meng S."/>
            <person name="Li G."/>
            <person name="Viehrig K."/>
            <person name="Ye F."/>
            <person name="Su P."/>
            <person name="Kiefer A.F."/>
            <person name="Nichols A."/>
            <person name="Cepeda A.J."/>
            <person name="Yan W."/>
            <person name="Fan B."/>
            <person name="Jiang Y."/>
            <person name="Adhikari A."/>
            <person name="Zheng C.-J."/>
            <person name="Schuster L."/>
            <person name="Cowan T.M."/>
            <person name="Smanski M.J."/>
            <person name="Chevrette M.G."/>
            <person name="De Carvalho L.P.S."/>
            <person name="Shen B."/>
        </authorList>
    </citation>
    <scope>NUCLEOTIDE SEQUENCE [LARGE SCALE GENOMIC DNA]</scope>
    <source>
        <strain evidence="11 12">NPDC046838</strain>
    </source>
</reference>
<feature type="transmembrane region" description="Helical" evidence="9">
    <location>
        <begin position="151"/>
        <end position="171"/>
    </location>
</feature>
<dbReference type="Proteomes" id="UP001551176">
    <property type="component" value="Unassembled WGS sequence"/>
</dbReference>
<feature type="domain" description="Major facilitator superfamily (MFS) profile" evidence="10">
    <location>
        <begin position="27"/>
        <end position="514"/>
    </location>
</feature>
<evidence type="ECO:0000256" key="7">
    <source>
        <dbReference type="ARBA" id="ARBA00023251"/>
    </source>
</evidence>
<feature type="transmembrane region" description="Helical" evidence="9">
    <location>
        <begin position="242"/>
        <end position="261"/>
    </location>
</feature>
<keyword evidence="4 9" id="KW-0812">Transmembrane</keyword>
<feature type="transmembrane region" description="Helical" evidence="9">
    <location>
        <begin position="60"/>
        <end position="81"/>
    </location>
</feature>
<evidence type="ECO:0000313" key="11">
    <source>
        <dbReference type="EMBL" id="MEU6824697.1"/>
    </source>
</evidence>
<feature type="transmembrane region" description="Helical" evidence="9">
    <location>
        <begin position="177"/>
        <end position="201"/>
    </location>
</feature>
<dbReference type="InterPro" id="IPR036259">
    <property type="entry name" value="MFS_trans_sf"/>
</dbReference>
<dbReference type="RefSeq" id="WP_359354230.1">
    <property type="nucleotide sequence ID" value="NZ_JBEYXV010000016.1"/>
</dbReference>
<keyword evidence="6 9" id="KW-0472">Membrane</keyword>
<evidence type="ECO:0000313" key="12">
    <source>
        <dbReference type="Proteomes" id="UP001551176"/>
    </source>
</evidence>
<evidence type="ECO:0000256" key="5">
    <source>
        <dbReference type="ARBA" id="ARBA00022989"/>
    </source>
</evidence>
<evidence type="ECO:0000256" key="2">
    <source>
        <dbReference type="ARBA" id="ARBA00022448"/>
    </source>
</evidence>
<feature type="transmembrane region" description="Helical" evidence="9">
    <location>
        <begin position="484"/>
        <end position="507"/>
    </location>
</feature>
<keyword evidence="2" id="KW-0813">Transport</keyword>
<keyword evidence="7" id="KW-0046">Antibiotic resistance</keyword>
<evidence type="ECO:0000256" key="8">
    <source>
        <dbReference type="SAM" id="MobiDB-lite"/>
    </source>
</evidence>